<gene>
    <name evidence="2" type="ORF">B296_00011482</name>
</gene>
<name>A0A426YEW5_ENSVE</name>
<comment type="caution">
    <text evidence="2">The sequence shown here is derived from an EMBL/GenBank/DDBJ whole genome shotgun (WGS) entry which is preliminary data.</text>
</comment>
<accession>A0A426YEW5</accession>
<feature type="compositionally biased region" description="Low complexity" evidence="1">
    <location>
        <begin position="58"/>
        <end position="70"/>
    </location>
</feature>
<feature type="region of interest" description="Disordered" evidence="1">
    <location>
        <begin position="36"/>
        <end position="88"/>
    </location>
</feature>
<proteinExistence type="predicted"/>
<feature type="compositionally biased region" description="Basic and acidic residues" evidence="1">
    <location>
        <begin position="42"/>
        <end position="51"/>
    </location>
</feature>
<sequence length="88" mass="9920">MEVLFRHRSTGEQSLYEDVVSPGVSSGEAVDLEGFRAGNGRLQREGSLHDRRDRHRLAAPLLHPHPLAPLLRRRPRPEMDPPAHSPCQ</sequence>
<evidence type="ECO:0000256" key="1">
    <source>
        <dbReference type="SAM" id="MobiDB-lite"/>
    </source>
</evidence>
<organism evidence="2 3">
    <name type="scientific">Ensete ventricosum</name>
    <name type="common">Abyssinian banana</name>
    <name type="synonym">Musa ensete</name>
    <dbReference type="NCBI Taxonomy" id="4639"/>
    <lineage>
        <taxon>Eukaryota</taxon>
        <taxon>Viridiplantae</taxon>
        <taxon>Streptophyta</taxon>
        <taxon>Embryophyta</taxon>
        <taxon>Tracheophyta</taxon>
        <taxon>Spermatophyta</taxon>
        <taxon>Magnoliopsida</taxon>
        <taxon>Liliopsida</taxon>
        <taxon>Zingiberales</taxon>
        <taxon>Musaceae</taxon>
        <taxon>Ensete</taxon>
    </lineage>
</organism>
<reference evidence="2 3" key="1">
    <citation type="journal article" date="2014" name="Agronomy (Basel)">
        <title>A Draft Genome Sequence for Ensete ventricosum, the Drought-Tolerant Tree Against Hunger.</title>
        <authorList>
            <person name="Harrison J."/>
            <person name="Moore K.A."/>
            <person name="Paszkiewicz K."/>
            <person name="Jones T."/>
            <person name="Grant M."/>
            <person name="Ambacheew D."/>
            <person name="Muzemil S."/>
            <person name="Studholme D.J."/>
        </authorList>
    </citation>
    <scope>NUCLEOTIDE SEQUENCE [LARGE SCALE GENOMIC DNA]</scope>
</reference>
<dbReference type="EMBL" id="AMZH03012868">
    <property type="protein sequence ID" value="RRT50258.1"/>
    <property type="molecule type" value="Genomic_DNA"/>
</dbReference>
<dbReference type="Proteomes" id="UP000287651">
    <property type="component" value="Unassembled WGS sequence"/>
</dbReference>
<evidence type="ECO:0000313" key="2">
    <source>
        <dbReference type="EMBL" id="RRT50258.1"/>
    </source>
</evidence>
<dbReference type="AlphaFoldDB" id="A0A426YEW5"/>
<protein>
    <submittedName>
        <fullName evidence="2">Uncharacterized protein</fullName>
    </submittedName>
</protein>
<evidence type="ECO:0000313" key="3">
    <source>
        <dbReference type="Proteomes" id="UP000287651"/>
    </source>
</evidence>